<sequence>MSNLHMRSLSRLAFDTLLHFKPNSIHHIKQLHAHLITNAVSSPLFSPNSSTITALSHLRTTHTHSSYTCALQTSFSSNFDQMPPTQSSILVFADWVSREALVFDDFTYIFALELALDHRLCGKGGRYMPGY</sequence>
<reference evidence="1 2" key="1">
    <citation type="journal article" date="2018" name="PLoS Genet.">
        <title>Population sequencing reveals clonal diversity and ancestral inbreeding in the grapevine cultivar Chardonnay.</title>
        <authorList>
            <person name="Roach M.J."/>
            <person name="Johnson D.L."/>
            <person name="Bohlmann J."/>
            <person name="van Vuuren H.J."/>
            <person name="Jones S.J."/>
            <person name="Pretorius I.S."/>
            <person name="Schmidt S.A."/>
            <person name="Borneman A.R."/>
        </authorList>
    </citation>
    <scope>NUCLEOTIDE SEQUENCE [LARGE SCALE GENOMIC DNA]</scope>
    <source>
        <strain evidence="2">cv. Chardonnay</strain>
        <tissue evidence="1">Leaf</tissue>
    </source>
</reference>
<protein>
    <submittedName>
        <fullName evidence="1">Uncharacterized protein</fullName>
    </submittedName>
</protein>
<comment type="caution">
    <text evidence="1">The sequence shown here is derived from an EMBL/GenBank/DDBJ whole genome shotgun (WGS) entry which is preliminary data.</text>
</comment>
<dbReference type="AlphaFoldDB" id="A0A438IH25"/>
<evidence type="ECO:0000313" key="1">
    <source>
        <dbReference type="EMBL" id="RVW96031.1"/>
    </source>
</evidence>
<evidence type="ECO:0000313" key="2">
    <source>
        <dbReference type="Proteomes" id="UP000288805"/>
    </source>
</evidence>
<organism evidence="1 2">
    <name type="scientific">Vitis vinifera</name>
    <name type="common">Grape</name>
    <dbReference type="NCBI Taxonomy" id="29760"/>
    <lineage>
        <taxon>Eukaryota</taxon>
        <taxon>Viridiplantae</taxon>
        <taxon>Streptophyta</taxon>
        <taxon>Embryophyta</taxon>
        <taxon>Tracheophyta</taxon>
        <taxon>Spermatophyta</taxon>
        <taxon>Magnoliopsida</taxon>
        <taxon>eudicotyledons</taxon>
        <taxon>Gunneridae</taxon>
        <taxon>Pentapetalae</taxon>
        <taxon>rosids</taxon>
        <taxon>Vitales</taxon>
        <taxon>Vitaceae</taxon>
        <taxon>Viteae</taxon>
        <taxon>Vitis</taxon>
    </lineage>
</organism>
<gene>
    <name evidence="1" type="ORF">CK203_027667</name>
</gene>
<name>A0A438IH25_VITVI</name>
<accession>A0A438IH25</accession>
<dbReference type="Proteomes" id="UP000288805">
    <property type="component" value="Unassembled WGS sequence"/>
</dbReference>
<dbReference type="EMBL" id="QGNW01000110">
    <property type="protein sequence ID" value="RVW96031.1"/>
    <property type="molecule type" value="Genomic_DNA"/>
</dbReference>
<proteinExistence type="predicted"/>